<keyword evidence="6 18" id="KW-0349">Heme</keyword>
<feature type="binding site" description="axial binding residue" evidence="18">
    <location>
        <position position="84"/>
    </location>
    <ligand>
        <name>heme b</name>
        <dbReference type="ChEBI" id="CHEBI:60344"/>
        <label>b562</label>
    </ligand>
    <ligandPart>
        <name>Fe</name>
        <dbReference type="ChEBI" id="CHEBI:18248"/>
    </ligandPart>
</feature>
<feature type="transmembrane region" description="Helical" evidence="19">
    <location>
        <begin position="230"/>
        <end position="249"/>
    </location>
</feature>
<dbReference type="InterPro" id="IPR027387">
    <property type="entry name" value="Cytb/b6-like_sf"/>
</dbReference>
<feature type="binding site" description="axial binding residue" evidence="18">
    <location>
        <position position="183"/>
    </location>
    <ligand>
        <name>heme b</name>
        <dbReference type="ChEBI" id="CHEBI:60344"/>
        <label>b562</label>
    </ligand>
    <ligandPart>
        <name>Fe</name>
        <dbReference type="ChEBI" id="CHEBI:18248"/>
    </ligandPart>
</feature>
<feature type="transmembrane region" description="Helical" evidence="19">
    <location>
        <begin position="292"/>
        <end position="312"/>
    </location>
</feature>
<evidence type="ECO:0000256" key="11">
    <source>
        <dbReference type="ARBA" id="ARBA00022982"/>
    </source>
</evidence>
<dbReference type="InterPro" id="IPR005797">
    <property type="entry name" value="Cyt_b/b6_N"/>
</dbReference>
<feature type="transmembrane region" description="Helical" evidence="19">
    <location>
        <begin position="179"/>
        <end position="201"/>
    </location>
</feature>
<dbReference type="PANTHER" id="PTHR19271:SF16">
    <property type="entry name" value="CYTOCHROME B"/>
    <property type="match status" value="1"/>
</dbReference>
<dbReference type="Gene3D" id="1.20.810.10">
    <property type="entry name" value="Cytochrome Bc1 Complex, Chain C"/>
    <property type="match status" value="1"/>
</dbReference>
<keyword evidence="15 19" id="KW-0496">Mitochondrion</keyword>
<comment type="cofactor">
    <cofactor evidence="18">
        <name>heme</name>
        <dbReference type="ChEBI" id="CHEBI:30413"/>
    </cofactor>
    <text evidence="18">Binds 2 heme groups non-covalently.</text>
</comment>
<accession>A0A7T8V7G1</accession>
<dbReference type="AlphaFoldDB" id="A0A7T8V7G1"/>
<feature type="domain" description="Cytochrome b/b6 N-terminal region profile" evidence="20">
    <location>
        <begin position="2"/>
        <end position="210"/>
    </location>
</feature>
<evidence type="ECO:0000256" key="17">
    <source>
        <dbReference type="PIRSR" id="PIRSR038885-1"/>
    </source>
</evidence>
<protein>
    <recommendedName>
        <fullName evidence="4 19">Cytochrome b</fullName>
    </recommendedName>
</protein>
<dbReference type="PANTHER" id="PTHR19271">
    <property type="entry name" value="CYTOCHROME B"/>
    <property type="match status" value="1"/>
</dbReference>
<dbReference type="GO" id="GO:0016491">
    <property type="term" value="F:oxidoreductase activity"/>
    <property type="evidence" value="ECO:0007669"/>
    <property type="project" value="UniProtKB-UniRule"/>
</dbReference>
<dbReference type="PROSITE" id="PS51002">
    <property type="entry name" value="CYTB_NTER"/>
    <property type="match status" value="1"/>
</dbReference>
<organism evidence="22">
    <name type="scientific">Hyalella tiwanaku</name>
    <dbReference type="NCBI Taxonomy" id="2759786"/>
    <lineage>
        <taxon>Eukaryota</taxon>
        <taxon>Metazoa</taxon>
        <taxon>Ecdysozoa</taxon>
        <taxon>Arthropoda</taxon>
        <taxon>Crustacea</taxon>
        <taxon>Multicrustacea</taxon>
        <taxon>Malacostraca</taxon>
        <taxon>Eumalacostraca</taxon>
        <taxon>Peracarida</taxon>
        <taxon>Amphipoda</taxon>
        <taxon>Senticaudata</taxon>
        <taxon>Talitrida</taxon>
        <taxon>Talitroidea</taxon>
        <taxon>Hyalellidae</taxon>
        <taxon>Hyalella</taxon>
    </lineage>
</organism>
<dbReference type="GO" id="GO:0008121">
    <property type="term" value="F:quinol-cytochrome-c reductase activity"/>
    <property type="evidence" value="ECO:0007669"/>
    <property type="project" value="InterPro"/>
</dbReference>
<evidence type="ECO:0000256" key="16">
    <source>
        <dbReference type="ARBA" id="ARBA00023136"/>
    </source>
</evidence>
<dbReference type="GO" id="GO:0045275">
    <property type="term" value="C:respiratory chain complex III"/>
    <property type="evidence" value="ECO:0007669"/>
    <property type="project" value="InterPro"/>
</dbReference>
<keyword evidence="7 19" id="KW-0679">Respiratory chain</keyword>
<keyword evidence="13 18" id="KW-0408">Iron</keyword>
<dbReference type="EMBL" id="MT672035">
    <property type="protein sequence ID" value="QQQ88761.1"/>
    <property type="molecule type" value="Genomic_DNA"/>
</dbReference>
<dbReference type="Pfam" id="PF00033">
    <property type="entry name" value="Cytochrome_B"/>
    <property type="match status" value="1"/>
</dbReference>
<feature type="binding site" description="axial binding residue" evidence="18">
    <location>
        <position position="197"/>
    </location>
    <ligand>
        <name>heme b</name>
        <dbReference type="ChEBI" id="CHEBI:60344"/>
        <label>b566</label>
    </ligand>
    <ligandPart>
        <name>Fe</name>
        <dbReference type="ChEBI" id="CHEBI:18248"/>
    </ligandPart>
</feature>
<evidence type="ECO:0000256" key="12">
    <source>
        <dbReference type="ARBA" id="ARBA00022989"/>
    </source>
</evidence>
<feature type="transmembrane region" description="Helical" evidence="19">
    <location>
        <begin position="79"/>
        <end position="99"/>
    </location>
</feature>
<keyword evidence="12 19" id="KW-1133">Transmembrane helix</keyword>
<keyword evidence="16 19" id="KW-0472">Membrane</keyword>
<evidence type="ECO:0000256" key="2">
    <source>
        <dbReference type="ARBA" id="ARBA00004448"/>
    </source>
</evidence>
<keyword evidence="9 18" id="KW-0479">Metal-binding</keyword>
<dbReference type="PIRSF" id="PIRSF038885">
    <property type="entry name" value="COB"/>
    <property type="match status" value="1"/>
</dbReference>
<comment type="subunit">
    <text evidence="3">The main subunits of complex b-c1 are: cytochrome b, cytochrome c1 and the Rieske protein.</text>
</comment>
<feature type="binding site" description="axial binding residue" evidence="18">
    <location>
        <position position="98"/>
    </location>
    <ligand>
        <name>heme b</name>
        <dbReference type="ChEBI" id="CHEBI:60344"/>
        <label>b566</label>
    </ligand>
    <ligandPart>
        <name>Fe</name>
        <dbReference type="ChEBI" id="CHEBI:18248"/>
    </ligandPart>
</feature>
<keyword evidence="14" id="KW-0830">Ubiquinone</keyword>
<dbReference type="InterPro" id="IPR005798">
    <property type="entry name" value="Cyt_b/b6_C"/>
</dbReference>
<dbReference type="GO" id="GO:0006122">
    <property type="term" value="P:mitochondrial electron transport, ubiquinol to cytochrome c"/>
    <property type="evidence" value="ECO:0007669"/>
    <property type="project" value="TreeGrafter"/>
</dbReference>
<dbReference type="GO" id="GO:0005743">
    <property type="term" value="C:mitochondrial inner membrane"/>
    <property type="evidence" value="ECO:0007669"/>
    <property type="project" value="UniProtKB-SubCell"/>
</dbReference>
<evidence type="ECO:0000259" key="20">
    <source>
        <dbReference type="PROSITE" id="PS51002"/>
    </source>
</evidence>
<keyword evidence="10" id="KW-0999">Mitochondrion inner membrane</keyword>
<evidence type="ECO:0000259" key="21">
    <source>
        <dbReference type="PROSITE" id="PS51003"/>
    </source>
</evidence>
<dbReference type="CDD" id="cd00284">
    <property type="entry name" value="Cytochrome_b_N"/>
    <property type="match status" value="1"/>
</dbReference>
<evidence type="ECO:0000256" key="5">
    <source>
        <dbReference type="ARBA" id="ARBA00022448"/>
    </source>
</evidence>
<evidence type="ECO:0000256" key="8">
    <source>
        <dbReference type="ARBA" id="ARBA00022692"/>
    </source>
</evidence>
<name>A0A7T8V7G1_9CRUS</name>
<dbReference type="InterPro" id="IPR048259">
    <property type="entry name" value="Cytochrome_b_N_euk/bac"/>
</dbReference>
<feature type="transmembrane region" description="Helical" evidence="19">
    <location>
        <begin position="347"/>
        <end position="373"/>
    </location>
</feature>
<evidence type="ECO:0000256" key="3">
    <source>
        <dbReference type="ARBA" id="ARBA00011649"/>
    </source>
</evidence>
<evidence type="ECO:0000256" key="18">
    <source>
        <dbReference type="PIRSR" id="PIRSR038885-2"/>
    </source>
</evidence>
<feature type="domain" description="Cytochrome b/b6 C-terminal region profile" evidence="21">
    <location>
        <begin position="211"/>
        <end position="377"/>
    </location>
</feature>
<feature type="transmembrane region" description="Helical" evidence="19">
    <location>
        <begin position="30"/>
        <end position="58"/>
    </location>
</feature>
<evidence type="ECO:0000256" key="1">
    <source>
        <dbReference type="ARBA" id="ARBA00002566"/>
    </source>
</evidence>
<dbReference type="CDD" id="cd00290">
    <property type="entry name" value="cytochrome_b_C"/>
    <property type="match status" value="1"/>
</dbReference>
<comment type="subcellular location">
    <subcellularLocation>
        <location evidence="2">Mitochondrion inner membrane</location>
        <topology evidence="2">Multi-pass membrane protein</topology>
    </subcellularLocation>
</comment>
<dbReference type="SUPFAM" id="SSF81648">
    <property type="entry name" value="a domain/subunit of cytochrome bc1 complex (Ubiquinol-cytochrome c reductase)"/>
    <property type="match status" value="1"/>
</dbReference>
<reference evidence="22" key="1">
    <citation type="submission" date="2020-06" db="EMBL/GenBank/DDBJ databases">
        <title>Phylogenomics of the Hyalella amphipod species-flock in the Andean Altiplano.</title>
        <authorList>
            <person name="Zapelloni F."/>
            <person name="Jurado-Rivera J.A."/>
            <person name="Pons J."/>
            <person name="Jaume D."/>
            <person name="Juan C."/>
        </authorList>
    </citation>
    <scope>NUCLEOTIDE SEQUENCE</scope>
</reference>
<evidence type="ECO:0000256" key="9">
    <source>
        <dbReference type="ARBA" id="ARBA00022723"/>
    </source>
</evidence>
<comment type="similarity">
    <text evidence="19">Belongs to the cytochrome b family.</text>
</comment>
<dbReference type="InterPro" id="IPR048260">
    <property type="entry name" value="Cytochrome_b_C_euk/bac"/>
</dbReference>
<dbReference type="GO" id="GO:0046872">
    <property type="term" value="F:metal ion binding"/>
    <property type="evidence" value="ECO:0007669"/>
    <property type="project" value="UniProtKB-UniRule"/>
</dbReference>
<evidence type="ECO:0000256" key="6">
    <source>
        <dbReference type="ARBA" id="ARBA00022617"/>
    </source>
</evidence>
<evidence type="ECO:0000256" key="19">
    <source>
        <dbReference type="RuleBase" id="RU362117"/>
    </source>
</evidence>
<comment type="cofactor">
    <cofactor evidence="19">
        <name>heme b</name>
        <dbReference type="ChEBI" id="CHEBI:60344"/>
    </cofactor>
    <text evidence="19">Binds 2 heme groups non-covalently.</text>
</comment>
<dbReference type="PROSITE" id="PS51003">
    <property type="entry name" value="CYTB_CTER"/>
    <property type="match status" value="1"/>
</dbReference>
<dbReference type="SUPFAM" id="SSF81342">
    <property type="entry name" value="Transmembrane di-heme cytochromes"/>
    <property type="match status" value="1"/>
</dbReference>
<geneLocation type="mitochondrion" evidence="22"/>
<feature type="transmembrane region" description="Helical" evidence="19">
    <location>
        <begin position="111"/>
        <end position="134"/>
    </location>
</feature>
<evidence type="ECO:0000256" key="4">
    <source>
        <dbReference type="ARBA" id="ARBA00013531"/>
    </source>
</evidence>
<evidence type="ECO:0000313" key="22">
    <source>
        <dbReference type="EMBL" id="QQQ88761.1"/>
    </source>
</evidence>
<dbReference type="InterPro" id="IPR030689">
    <property type="entry name" value="Cytochrome_b"/>
</dbReference>
<keyword evidence="5 19" id="KW-0813">Transport</keyword>
<evidence type="ECO:0000256" key="13">
    <source>
        <dbReference type="ARBA" id="ARBA00023004"/>
    </source>
</evidence>
<dbReference type="InterPro" id="IPR036150">
    <property type="entry name" value="Cyt_b/b6_C_sf"/>
</dbReference>
<evidence type="ECO:0000256" key="10">
    <source>
        <dbReference type="ARBA" id="ARBA00022792"/>
    </source>
</evidence>
<evidence type="ECO:0000256" key="14">
    <source>
        <dbReference type="ARBA" id="ARBA00023075"/>
    </source>
</evidence>
<keyword evidence="11 19" id="KW-0249">Electron transport</keyword>
<comment type="function">
    <text evidence="1 19">Component of the ubiquinol-cytochrome c reductase complex (complex III or cytochrome b-c1 complex) that is part of the mitochondrial respiratory chain. The b-c1 complex mediates electron transfer from ubiquinol to cytochrome c. Contributes to the generation of a proton gradient across the mitochondrial membrane that is then used for ATP synthesis.</text>
</comment>
<feature type="binding site" evidence="17">
    <location>
        <position position="202"/>
    </location>
    <ligand>
        <name>a ubiquinone</name>
        <dbReference type="ChEBI" id="CHEBI:16389"/>
    </ligand>
</feature>
<sequence>MSIQYYKNNPLFSVFNSTLVALPAPSNLSVFWNFGSLLSACLVIQILSGLFLASTYSASMESSFDLIAKIMEASDKGWLIRYIHANGASLFFLCLYAHVGRGIYYGSYLYAHTWNIGVTILLLTMAAAFLGYVLPVNQMSFWGASVITNLFSEVPYIGPNIVQFIWGGVAVDNPTVMRFFTFHFLIPFVILALVVVHITLLHLTGSSNPTGVTSNIDKMVFHSYFSSKDILGVLTTAFLFMVACLYYPLLLGDDENFSPANPSVTPHHIQPEWYFLFAYAILRSIPNKLGGVIALVMSILMLYFLPITFLAKMKSTMFYPLNKSGFWFFIMTVVVLTWIGMCPVEEPYVLVGQVFTFFYFMFYMTNPILMLLWDKLN</sequence>
<proteinExistence type="inferred from homology"/>
<dbReference type="InterPro" id="IPR016174">
    <property type="entry name" value="Di-haem_cyt_TM"/>
</dbReference>
<feature type="transmembrane region" description="Helical" evidence="19">
    <location>
        <begin position="324"/>
        <end position="341"/>
    </location>
</feature>
<evidence type="ECO:0000256" key="7">
    <source>
        <dbReference type="ARBA" id="ARBA00022660"/>
    </source>
</evidence>
<gene>
    <name evidence="22" type="primary">cob</name>
</gene>
<keyword evidence="8 19" id="KW-0812">Transmembrane</keyword>
<evidence type="ECO:0000256" key="15">
    <source>
        <dbReference type="ARBA" id="ARBA00023128"/>
    </source>
</evidence>
<dbReference type="Pfam" id="PF00032">
    <property type="entry name" value="Cytochrom_B_C"/>
    <property type="match status" value="1"/>
</dbReference>